<proteinExistence type="predicted"/>
<comment type="caution">
    <text evidence="1">The sequence shown here is derived from an EMBL/GenBank/DDBJ whole genome shotgun (WGS) entry which is preliminary data.</text>
</comment>
<accession>A0ABU6ZBG1</accession>
<keyword evidence="2" id="KW-1185">Reference proteome</keyword>
<sequence length="110" mass="12627">MGLGVASDLMGVLHHNSFHHRSRELPEHVYTELGNSDISRSKLDLLSEVREQAWLREQPMKQRMSMGFNYKVIQWSFNSDDLVMIRNDIGTTKPGDGKLAPNWKGPYKVT</sequence>
<dbReference type="Proteomes" id="UP001341840">
    <property type="component" value="Unassembled WGS sequence"/>
</dbReference>
<evidence type="ECO:0000313" key="2">
    <source>
        <dbReference type="Proteomes" id="UP001341840"/>
    </source>
</evidence>
<evidence type="ECO:0000313" key="1">
    <source>
        <dbReference type="EMBL" id="MED6219676.1"/>
    </source>
</evidence>
<gene>
    <name evidence="1" type="ORF">PIB30_037990</name>
</gene>
<dbReference type="EMBL" id="JASCZI010272054">
    <property type="protein sequence ID" value="MED6219676.1"/>
    <property type="molecule type" value="Genomic_DNA"/>
</dbReference>
<organism evidence="1 2">
    <name type="scientific">Stylosanthes scabra</name>
    <dbReference type="NCBI Taxonomy" id="79078"/>
    <lineage>
        <taxon>Eukaryota</taxon>
        <taxon>Viridiplantae</taxon>
        <taxon>Streptophyta</taxon>
        <taxon>Embryophyta</taxon>
        <taxon>Tracheophyta</taxon>
        <taxon>Spermatophyta</taxon>
        <taxon>Magnoliopsida</taxon>
        <taxon>eudicotyledons</taxon>
        <taxon>Gunneridae</taxon>
        <taxon>Pentapetalae</taxon>
        <taxon>rosids</taxon>
        <taxon>fabids</taxon>
        <taxon>Fabales</taxon>
        <taxon>Fabaceae</taxon>
        <taxon>Papilionoideae</taxon>
        <taxon>50 kb inversion clade</taxon>
        <taxon>dalbergioids sensu lato</taxon>
        <taxon>Dalbergieae</taxon>
        <taxon>Pterocarpus clade</taxon>
        <taxon>Stylosanthes</taxon>
    </lineage>
</organism>
<name>A0ABU6ZBG1_9FABA</name>
<reference evidence="1 2" key="1">
    <citation type="journal article" date="2023" name="Plants (Basel)">
        <title>Bridging the Gap: Combining Genomics and Transcriptomics Approaches to Understand Stylosanthes scabra, an Orphan Legume from the Brazilian Caatinga.</title>
        <authorList>
            <person name="Ferreira-Neto J.R.C."/>
            <person name="da Silva M.D."/>
            <person name="Binneck E."/>
            <person name="de Melo N.F."/>
            <person name="da Silva R.H."/>
            <person name="de Melo A.L.T.M."/>
            <person name="Pandolfi V."/>
            <person name="Bustamante F.O."/>
            <person name="Brasileiro-Vidal A.C."/>
            <person name="Benko-Iseppon A.M."/>
        </authorList>
    </citation>
    <scope>NUCLEOTIDE SEQUENCE [LARGE SCALE GENOMIC DNA]</scope>
    <source>
        <tissue evidence="1">Leaves</tissue>
    </source>
</reference>
<protein>
    <submittedName>
        <fullName evidence="1">Uncharacterized protein</fullName>
    </submittedName>
</protein>